<dbReference type="SUPFAM" id="SSF52777">
    <property type="entry name" value="CoA-dependent acyltransferases"/>
    <property type="match status" value="1"/>
</dbReference>
<dbReference type="Gene3D" id="2.40.50.100">
    <property type="match status" value="1"/>
</dbReference>
<dbReference type="EC" id="2.3.1.-" evidence="4"/>
<dbReference type="RefSeq" id="WP_140009114.1">
    <property type="nucleotide sequence ID" value="NZ_JBHMDG010000034.1"/>
</dbReference>
<evidence type="ECO:0000256" key="3">
    <source>
        <dbReference type="ARBA" id="ARBA00022823"/>
    </source>
</evidence>
<keyword evidence="3 4" id="KW-0450">Lipoyl</keyword>
<comment type="caution">
    <text evidence="8">The sequence shown here is derived from an EMBL/GenBank/DDBJ whole genome shotgun (WGS) entry which is preliminary data.</text>
</comment>
<organism evidence="8 9">
    <name type="scientific">Nocardioides plantarum</name>
    <dbReference type="NCBI Taxonomy" id="29299"/>
    <lineage>
        <taxon>Bacteria</taxon>
        <taxon>Bacillati</taxon>
        <taxon>Actinomycetota</taxon>
        <taxon>Actinomycetes</taxon>
        <taxon>Propionibacteriales</taxon>
        <taxon>Nocardioidaceae</taxon>
        <taxon>Nocardioides</taxon>
    </lineage>
</organism>
<keyword evidence="4 8" id="KW-0012">Acyltransferase</keyword>
<proteinExistence type="inferred from homology"/>
<dbReference type="SUPFAM" id="SSF51230">
    <property type="entry name" value="Single hybrid motif"/>
    <property type="match status" value="1"/>
</dbReference>
<dbReference type="InterPro" id="IPR011053">
    <property type="entry name" value="Single_hybrid_motif"/>
</dbReference>
<dbReference type="Pfam" id="PF00198">
    <property type="entry name" value="2-oxoacid_dh"/>
    <property type="match status" value="1"/>
</dbReference>
<feature type="compositionally biased region" description="Acidic residues" evidence="5">
    <location>
        <begin position="107"/>
        <end position="116"/>
    </location>
</feature>
<feature type="compositionally biased region" description="Pro residues" evidence="5">
    <location>
        <begin position="193"/>
        <end position="209"/>
    </location>
</feature>
<evidence type="ECO:0000259" key="6">
    <source>
        <dbReference type="PROSITE" id="PS50968"/>
    </source>
</evidence>
<dbReference type="InterPro" id="IPR000089">
    <property type="entry name" value="Biotin_lipoyl"/>
</dbReference>
<dbReference type="Pfam" id="PF00364">
    <property type="entry name" value="Biotin_lipoyl"/>
    <property type="match status" value="1"/>
</dbReference>
<evidence type="ECO:0000313" key="8">
    <source>
        <dbReference type="EMBL" id="MFB9315587.1"/>
    </source>
</evidence>
<dbReference type="InterPro" id="IPR045257">
    <property type="entry name" value="E2/Pdx1"/>
</dbReference>
<feature type="domain" description="Peripheral subunit-binding (PSBD)" evidence="7">
    <location>
        <begin position="148"/>
        <end position="185"/>
    </location>
</feature>
<evidence type="ECO:0000256" key="4">
    <source>
        <dbReference type="RuleBase" id="RU003423"/>
    </source>
</evidence>
<dbReference type="PANTHER" id="PTHR23151:SF90">
    <property type="entry name" value="DIHYDROLIPOYLLYSINE-RESIDUE ACETYLTRANSFERASE COMPONENT OF PYRUVATE DEHYDROGENASE COMPLEX, MITOCHONDRIAL-RELATED"/>
    <property type="match status" value="1"/>
</dbReference>
<reference evidence="8 9" key="1">
    <citation type="submission" date="2024-09" db="EMBL/GenBank/DDBJ databases">
        <authorList>
            <person name="Sun Q."/>
            <person name="Mori K."/>
        </authorList>
    </citation>
    <scope>NUCLEOTIDE SEQUENCE [LARGE SCALE GENOMIC DNA]</scope>
    <source>
        <strain evidence="8 9">JCM 9626</strain>
    </source>
</reference>
<gene>
    <name evidence="8" type="ORF">ACFFRI_21265</name>
</gene>
<feature type="compositionally biased region" description="Low complexity" evidence="5">
    <location>
        <begin position="119"/>
        <end position="140"/>
    </location>
</feature>
<dbReference type="PANTHER" id="PTHR23151">
    <property type="entry name" value="DIHYDROLIPOAMIDE ACETYL/SUCCINYL-TRANSFERASE-RELATED"/>
    <property type="match status" value="1"/>
</dbReference>
<evidence type="ECO:0000256" key="1">
    <source>
        <dbReference type="ARBA" id="ARBA00001938"/>
    </source>
</evidence>
<evidence type="ECO:0000256" key="5">
    <source>
        <dbReference type="SAM" id="MobiDB-lite"/>
    </source>
</evidence>
<dbReference type="PROSITE" id="PS51826">
    <property type="entry name" value="PSBD"/>
    <property type="match status" value="1"/>
</dbReference>
<dbReference type="InterPro" id="IPR036625">
    <property type="entry name" value="E3-bd_dom_sf"/>
</dbReference>
<dbReference type="Pfam" id="PF02817">
    <property type="entry name" value="E3_binding"/>
    <property type="match status" value="1"/>
</dbReference>
<protein>
    <recommendedName>
        <fullName evidence="4">Dihydrolipoamide acetyltransferase component of pyruvate dehydrogenase complex</fullName>
        <ecNumber evidence="4">2.3.1.-</ecNumber>
    </recommendedName>
</protein>
<dbReference type="CDD" id="cd06849">
    <property type="entry name" value="lipoyl_domain"/>
    <property type="match status" value="1"/>
</dbReference>
<dbReference type="Proteomes" id="UP001589750">
    <property type="component" value="Unassembled WGS sequence"/>
</dbReference>
<evidence type="ECO:0000313" key="9">
    <source>
        <dbReference type="Proteomes" id="UP001589750"/>
    </source>
</evidence>
<dbReference type="InterPro" id="IPR003016">
    <property type="entry name" value="2-oxoA_DH_lipoyl-BS"/>
</dbReference>
<comment type="cofactor">
    <cofactor evidence="1 4">
        <name>(R)-lipoate</name>
        <dbReference type="ChEBI" id="CHEBI:83088"/>
    </cofactor>
</comment>
<dbReference type="InterPro" id="IPR023213">
    <property type="entry name" value="CAT-like_dom_sf"/>
</dbReference>
<feature type="region of interest" description="Disordered" evidence="5">
    <location>
        <begin position="107"/>
        <end position="144"/>
    </location>
</feature>
<dbReference type="InterPro" id="IPR001078">
    <property type="entry name" value="2-oxoacid_DH_actylTfrase"/>
</dbReference>
<dbReference type="EMBL" id="JBHMDG010000034">
    <property type="protein sequence ID" value="MFB9315587.1"/>
    <property type="molecule type" value="Genomic_DNA"/>
</dbReference>
<dbReference type="Gene3D" id="3.30.559.10">
    <property type="entry name" value="Chloramphenicol acetyltransferase-like domain"/>
    <property type="match status" value="1"/>
</dbReference>
<feature type="region of interest" description="Disordered" evidence="5">
    <location>
        <begin position="181"/>
        <end position="224"/>
    </location>
</feature>
<dbReference type="Gene3D" id="4.10.320.10">
    <property type="entry name" value="E3-binding domain"/>
    <property type="match status" value="1"/>
</dbReference>
<comment type="similarity">
    <text evidence="2 4">Belongs to the 2-oxoacid dehydrogenase family.</text>
</comment>
<dbReference type="PROSITE" id="PS50968">
    <property type="entry name" value="BIOTINYL_LIPOYL"/>
    <property type="match status" value="1"/>
</dbReference>
<dbReference type="SUPFAM" id="SSF47005">
    <property type="entry name" value="Peripheral subunit-binding domain of 2-oxo acid dehydrogenase complex"/>
    <property type="match status" value="1"/>
</dbReference>
<dbReference type="GO" id="GO:0016746">
    <property type="term" value="F:acyltransferase activity"/>
    <property type="evidence" value="ECO:0007669"/>
    <property type="project" value="UniProtKB-KW"/>
</dbReference>
<feature type="domain" description="Lipoyl-binding" evidence="6">
    <location>
        <begin position="2"/>
        <end position="77"/>
    </location>
</feature>
<keyword evidence="9" id="KW-1185">Reference proteome</keyword>
<evidence type="ECO:0000259" key="7">
    <source>
        <dbReference type="PROSITE" id="PS51826"/>
    </source>
</evidence>
<accession>A0ABV5KGQ4</accession>
<name>A0ABV5KGQ4_9ACTN</name>
<keyword evidence="4 8" id="KW-0808">Transferase</keyword>
<evidence type="ECO:0000256" key="2">
    <source>
        <dbReference type="ARBA" id="ARBA00007317"/>
    </source>
</evidence>
<dbReference type="InterPro" id="IPR004167">
    <property type="entry name" value="PSBD"/>
</dbReference>
<sequence>MATLLRIPEVAAGATEVILSEWLVEQGAEVAAGAPVVVVETEKATVEIEAEVTGTVLRRLCEAGETIEVGSVYAVLGAAGEGDAEADALLAEVGLAAAEVPAPEPDEAALDEESYETDQPAPTAEAQAEPQAVEPAEPAADPGRTRIFAAPVARRILAEAGIALDAVTGSGPRGRIMKKDADAAVRAAQEAPAPAPEPTPAPEPEPQRPAAPAGPAAGDGWTDEPHSRLRRLVATRLTQSKQTVPHFYLRRTVRVDALLAVRAQLNAVSPQKISVNDLVVRAVGVASRTVPEANVIWTDDALRRYDTVDVGVAVASERGLMTPVVRGVESLTPAAIARRIRELVEQSSSGTLRQSDLEGGTISVTNLGMFGVEEFDAIINPPQSAILAVGAAAPNPVVVDGRVEVATTMQLVLSVDHRAIDGALGARWLAALVECLEEPFRLLA</sequence>
<dbReference type="PROSITE" id="PS00189">
    <property type="entry name" value="LIPOYL"/>
    <property type="match status" value="1"/>
</dbReference>